<keyword evidence="3" id="KW-1185">Reference proteome</keyword>
<feature type="signal peptide" evidence="1">
    <location>
        <begin position="1"/>
        <end position="18"/>
    </location>
</feature>
<dbReference type="STRING" id="1123010.SAMN02745724_01568"/>
<organism evidence="2 3">
    <name type="scientific">Pseudoalteromonas denitrificans DSM 6059</name>
    <dbReference type="NCBI Taxonomy" id="1123010"/>
    <lineage>
        <taxon>Bacteria</taxon>
        <taxon>Pseudomonadati</taxon>
        <taxon>Pseudomonadota</taxon>
        <taxon>Gammaproteobacteria</taxon>
        <taxon>Alteromonadales</taxon>
        <taxon>Pseudoalteromonadaceae</taxon>
        <taxon>Pseudoalteromonas</taxon>
    </lineage>
</organism>
<sequence>MYKSLLVLFTLAALLACTDITISNVNSQNTAQKTKLTIYKRESCGCCNSWITHLDKNHFDTQALNDEKLTQFKLNKDIKPRYHSCHTAVSQDGFVFEGHIPAKYIQQFLKNKPEDVIGLAVPAMPIGSPGMEMGNRFSPYQVLLLKKGGSYSVFAQVSSQKEQY</sequence>
<name>A0A1I1IQ96_9GAMM</name>
<dbReference type="RefSeq" id="WP_091982476.1">
    <property type="nucleotide sequence ID" value="NZ_FOLO01000008.1"/>
</dbReference>
<evidence type="ECO:0000256" key="1">
    <source>
        <dbReference type="SAM" id="SignalP"/>
    </source>
</evidence>
<keyword evidence="1" id="KW-0732">Signal</keyword>
<protein>
    <submittedName>
        <fullName evidence="2">Uncharacterized conserved protein</fullName>
    </submittedName>
</protein>
<dbReference type="PROSITE" id="PS51257">
    <property type="entry name" value="PROKAR_LIPOPROTEIN"/>
    <property type="match status" value="1"/>
</dbReference>
<evidence type="ECO:0000313" key="3">
    <source>
        <dbReference type="Proteomes" id="UP000198862"/>
    </source>
</evidence>
<reference evidence="2 3" key="1">
    <citation type="submission" date="2016-10" db="EMBL/GenBank/DDBJ databases">
        <authorList>
            <person name="de Groot N.N."/>
        </authorList>
    </citation>
    <scope>NUCLEOTIDE SEQUENCE [LARGE SCALE GENOMIC DNA]</scope>
    <source>
        <strain evidence="2 3">DSM 6059</strain>
    </source>
</reference>
<feature type="chain" id="PRO_5011755755" evidence="1">
    <location>
        <begin position="19"/>
        <end position="164"/>
    </location>
</feature>
<dbReference type="EMBL" id="FOLO01000008">
    <property type="protein sequence ID" value="SFC38404.1"/>
    <property type="molecule type" value="Genomic_DNA"/>
</dbReference>
<accession>A0A1I1IQ96</accession>
<gene>
    <name evidence="2" type="ORF">SAMN02745724_01568</name>
</gene>
<evidence type="ECO:0000313" key="2">
    <source>
        <dbReference type="EMBL" id="SFC38404.1"/>
    </source>
</evidence>
<dbReference type="InterPro" id="IPR007332">
    <property type="entry name" value="DUF411"/>
</dbReference>
<dbReference type="AlphaFoldDB" id="A0A1I1IQ96"/>
<dbReference type="Pfam" id="PF04214">
    <property type="entry name" value="DUF411"/>
    <property type="match status" value="1"/>
</dbReference>
<dbReference type="Proteomes" id="UP000198862">
    <property type="component" value="Unassembled WGS sequence"/>
</dbReference>
<dbReference type="OrthoDB" id="14727at2"/>
<proteinExistence type="predicted"/>